<reference evidence="2 3" key="1">
    <citation type="submission" date="2015-08" db="EMBL/GenBank/DDBJ databases">
        <title>Next Generation Sequencing and Analysis of the Genome of Puccinia sorghi L Schw, the Causal Agent of Maize Common Rust.</title>
        <authorList>
            <person name="Rochi L."/>
            <person name="Burguener G."/>
            <person name="Darino M."/>
            <person name="Turjanski A."/>
            <person name="Kreff E."/>
            <person name="Dieguez M.J."/>
            <person name="Sacco F."/>
        </authorList>
    </citation>
    <scope>NUCLEOTIDE SEQUENCE [LARGE SCALE GENOMIC DNA]</scope>
    <source>
        <strain evidence="2 3">RO10H11247</strain>
    </source>
</reference>
<organism evidence="2 3">
    <name type="scientific">Puccinia sorghi</name>
    <dbReference type="NCBI Taxonomy" id="27349"/>
    <lineage>
        <taxon>Eukaryota</taxon>
        <taxon>Fungi</taxon>
        <taxon>Dikarya</taxon>
        <taxon>Basidiomycota</taxon>
        <taxon>Pucciniomycotina</taxon>
        <taxon>Pucciniomycetes</taxon>
        <taxon>Pucciniales</taxon>
        <taxon>Pucciniaceae</taxon>
        <taxon>Puccinia</taxon>
    </lineage>
</organism>
<name>A0A0L6UU97_9BASI</name>
<dbReference type="AlphaFoldDB" id="A0A0L6UU97"/>
<keyword evidence="1" id="KW-1133">Transmembrane helix</keyword>
<protein>
    <submittedName>
        <fullName evidence="2">Uncharacterized protein</fullName>
    </submittedName>
</protein>
<proteinExistence type="predicted"/>
<evidence type="ECO:0000313" key="3">
    <source>
        <dbReference type="Proteomes" id="UP000037035"/>
    </source>
</evidence>
<accession>A0A0L6UU97</accession>
<keyword evidence="3" id="KW-1185">Reference proteome</keyword>
<evidence type="ECO:0000256" key="1">
    <source>
        <dbReference type="SAM" id="Phobius"/>
    </source>
</evidence>
<gene>
    <name evidence="2" type="ORF">VP01_379g4</name>
</gene>
<evidence type="ECO:0000313" key="2">
    <source>
        <dbReference type="EMBL" id="KNZ51817.1"/>
    </source>
</evidence>
<sequence>MQKTPRWVTHFTTLQLKLDLISFLPFNFPFSPTINPSPPYYFLFVPVSELLILCCPMLSLLLPSVLLYFCLYILEYSSSFIIFPSHLVVCRVLFSSQFFIVFFSNLIKSFSVFNSSSSNSIKQYGIYRVKNSPLGYISPLSLHSDLIRVPDIRFKFGIETGQFISPASIYSFPKFSRPQDINYSIKQIALILSKLIIANNQNNDSNVPITLPSILRSLCDHIFSSDLQHFHSLLLLLLLRLLQICPPKFNLLLYLALFISNLIMSAPFLSKHTHMTVLWNLEGPRPVNFFELWSASYSVSYQQHKVTLVLNNKSSTSILLCRSCVLTLSDPGSGLVFKDVLFKVGPLLGHHDYFRHSFFIRFLSLYLNSLQSCAM</sequence>
<feature type="transmembrane region" description="Helical" evidence="1">
    <location>
        <begin position="50"/>
        <end position="74"/>
    </location>
</feature>
<dbReference type="VEuPathDB" id="FungiDB:VP01_379g4"/>
<dbReference type="Proteomes" id="UP000037035">
    <property type="component" value="Unassembled WGS sequence"/>
</dbReference>
<comment type="caution">
    <text evidence="2">The sequence shown here is derived from an EMBL/GenBank/DDBJ whole genome shotgun (WGS) entry which is preliminary data.</text>
</comment>
<feature type="transmembrane region" description="Helical" evidence="1">
    <location>
        <begin position="86"/>
        <end position="107"/>
    </location>
</feature>
<keyword evidence="1" id="KW-0812">Transmembrane</keyword>
<keyword evidence="1" id="KW-0472">Membrane</keyword>
<dbReference type="EMBL" id="LAVV01008834">
    <property type="protein sequence ID" value="KNZ51817.1"/>
    <property type="molecule type" value="Genomic_DNA"/>
</dbReference>